<keyword evidence="2" id="KW-1185">Reference proteome</keyword>
<dbReference type="AlphaFoldDB" id="A0AAF3ELZ3"/>
<reference evidence="3" key="1">
    <citation type="submission" date="2024-02" db="UniProtKB">
        <authorList>
            <consortium name="WormBaseParasite"/>
        </authorList>
    </citation>
    <scope>IDENTIFICATION</scope>
</reference>
<dbReference type="CDD" id="cd00866">
    <property type="entry name" value="PEBP_euk"/>
    <property type="match status" value="1"/>
</dbReference>
<dbReference type="PANTHER" id="PTHR11362:SF82">
    <property type="entry name" value="PHOSPHATIDYLETHANOLAMINE-BINDING PROTEIN 4"/>
    <property type="match status" value="1"/>
</dbReference>
<dbReference type="PROSITE" id="PS01220">
    <property type="entry name" value="PBP"/>
    <property type="match status" value="1"/>
</dbReference>
<dbReference type="Proteomes" id="UP000887575">
    <property type="component" value="Unassembled WGS sequence"/>
</dbReference>
<dbReference type="InterPro" id="IPR001858">
    <property type="entry name" value="Phosphatidylethanolamine-bd_CS"/>
</dbReference>
<comment type="similarity">
    <text evidence="1">Belongs to the phosphatidylethanolamine-binding protein family.</text>
</comment>
<sequence>MQNLAVFALPARVRTIAARMSTLSTSLTDAFNASGLVPSVVAKTPQKLLQVSYGGKSVALGNELTTDDVANAPTEISFDADSKKLYTVLLTDPDAPSRENPQYGPWRHFVRVNANGTELNTSGDVITPYIGAKPPSDTGFHRYVWLAYEQRNGTINPPEVIDFPARRNWQLNEWLAENGLEGPVAGNFFEARNDTDRTNNVGTSSLKMALLATVVAITHL</sequence>
<proteinExistence type="inferred from homology"/>
<dbReference type="InterPro" id="IPR036610">
    <property type="entry name" value="PEBP-like_sf"/>
</dbReference>
<evidence type="ECO:0000313" key="3">
    <source>
        <dbReference type="WBParaSite" id="MBELARI_LOCUS15018"/>
    </source>
</evidence>
<dbReference type="PANTHER" id="PTHR11362">
    <property type="entry name" value="PHOSPHATIDYLETHANOLAMINE-BINDING PROTEIN"/>
    <property type="match status" value="1"/>
</dbReference>
<dbReference type="WBParaSite" id="MBELARI_LOCUS15018">
    <property type="protein sequence ID" value="MBELARI_LOCUS15018"/>
    <property type="gene ID" value="MBELARI_LOCUS15018"/>
</dbReference>
<dbReference type="SUPFAM" id="SSF49777">
    <property type="entry name" value="PEBP-like"/>
    <property type="match status" value="1"/>
</dbReference>
<dbReference type="Gene3D" id="3.90.280.10">
    <property type="entry name" value="PEBP-like"/>
    <property type="match status" value="1"/>
</dbReference>
<dbReference type="InterPro" id="IPR035810">
    <property type="entry name" value="PEBP_euk"/>
</dbReference>
<protein>
    <submittedName>
        <fullName evidence="3">Phosphatidylethanolamine-binding protein</fullName>
    </submittedName>
</protein>
<organism evidence="2 3">
    <name type="scientific">Mesorhabditis belari</name>
    <dbReference type="NCBI Taxonomy" id="2138241"/>
    <lineage>
        <taxon>Eukaryota</taxon>
        <taxon>Metazoa</taxon>
        <taxon>Ecdysozoa</taxon>
        <taxon>Nematoda</taxon>
        <taxon>Chromadorea</taxon>
        <taxon>Rhabditida</taxon>
        <taxon>Rhabditina</taxon>
        <taxon>Rhabditomorpha</taxon>
        <taxon>Rhabditoidea</taxon>
        <taxon>Rhabditidae</taxon>
        <taxon>Mesorhabditinae</taxon>
        <taxon>Mesorhabditis</taxon>
    </lineage>
</organism>
<evidence type="ECO:0000256" key="1">
    <source>
        <dbReference type="ARBA" id="ARBA00007091"/>
    </source>
</evidence>
<dbReference type="Pfam" id="PF01161">
    <property type="entry name" value="PBP"/>
    <property type="match status" value="1"/>
</dbReference>
<evidence type="ECO:0000313" key="2">
    <source>
        <dbReference type="Proteomes" id="UP000887575"/>
    </source>
</evidence>
<name>A0AAF3ELZ3_9BILA</name>
<accession>A0AAF3ELZ3</accession>
<dbReference type="InterPro" id="IPR008914">
    <property type="entry name" value="PEBP"/>
</dbReference>